<evidence type="ECO:0000256" key="3">
    <source>
        <dbReference type="ARBA" id="ARBA00023026"/>
    </source>
</evidence>
<keyword evidence="1" id="KW-0147">Chitin-binding</keyword>
<evidence type="ECO:0000256" key="2">
    <source>
        <dbReference type="ARBA" id="ARBA00022729"/>
    </source>
</evidence>
<dbReference type="InterPro" id="IPR018392">
    <property type="entry name" value="LysM"/>
</dbReference>
<dbReference type="PANTHER" id="PTHR34997">
    <property type="entry name" value="AM15"/>
    <property type="match status" value="1"/>
</dbReference>
<name>A0ABR4GXN7_9EURO</name>
<dbReference type="InterPro" id="IPR036779">
    <property type="entry name" value="LysM_dom_sf"/>
</dbReference>
<evidence type="ECO:0000256" key="1">
    <source>
        <dbReference type="ARBA" id="ARBA00022669"/>
    </source>
</evidence>
<feature type="domain" description="LysM" evidence="4">
    <location>
        <begin position="198"/>
        <end position="244"/>
    </location>
</feature>
<dbReference type="SMART" id="SM00257">
    <property type="entry name" value="LysM"/>
    <property type="match status" value="2"/>
</dbReference>
<reference evidence="5 6" key="1">
    <citation type="submission" date="2024-07" db="EMBL/GenBank/DDBJ databases">
        <title>Section-level genome sequencing and comparative genomics of Aspergillus sections Usti and Cavernicolus.</title>
        <authorList>
            <consortium name="Lawrence Berkeley National Laboratory"/>
            <person name="Nybo J.L."/>
            <person name="Vesth T.C."/>
            <person name="Theobald S."/>
            <person name="Frisvad J.C."/>
            <person name="Larsen T.O."/>
            <person name="Kjaerboelling I."/>
            <person name="Rothschild-Mancinelli K."/>
            <person name="Lyhne E.K."/>
            <person name="Kogle M.E."/>
            <person name="Barry K."/>
            <person name="Clum A."/>
            <person name="Na H."/>
            <person name="Ledsgaard L."/>
            <person name="Lin J."/>
            <person name="Lipzen A."/>
            <person name="Kuo A."/>
            <person name="Riley R."/>
            <person name="Mondo S."/>
            <person name="Labutti K."/>
            <person name="Haridas S."/>
            <person name="Pangalinan J."/>
            <person name="Salamov A.A."/>
            <person name="Simmons B.A."/>
            <person name="Magnuson J.K."/>
            <person name="Chen J."/>
            <person name="Drula E."/>
            <person name="Henrissat B."/>
            <person name="Wiebenga A."/>
            <person name="Lubbers R.J."/>
            <person name="Gomes A.C."/>
            <person name="Makela M.R."/>
            <person name="Stajich J."/>
            <person name="Grigoriev I.V."/>
            <person name="Mortensen U.H."/>
            <person name="De Vries R.P."/>
            <person name="Baker S.E."/>
            <person name="Andersen M.R."/>
        </authorList>
    </citation>
    <scope>NUCLEOTIDE SEQUENCE [LARGE SCALE GENOMIC DNA]</scope>
    <source>
        <strain evidence="5 6">CBS 588.65</strain>
    </source>
</reference>
<accession>A0ABR4GXN7</accession>
<gene>
    <name evidence="5" type="ORF">BJX63DRAFT_436584</name>
</gene>
<proteinExistence type="predicted"/>
<dbReference type="InterPro" id="IPR052210">
    <property type="entry name" value="LysM1-like"/>
</dbReference>
<dbReference type="PANTHER" id="PTHR34997:SF2">
    <property type="entry name" value="LYSM DOMAIN-CONTAINING PROTEIN-RELATED"/>
    <property type="match status" value="1"/>
</dbReference>
<dbReference type="CDD" id="cd00118">
    <property type="entry name" value="LysM"/>
    <property type="match status" value="2"/>
</dbReference>
<comment type="caution">
    <text evidence="5">The sequence shown here is derived from an EMBL/GenBank/DDBJ whole genome shotgun (WGS) entry which is preliminary data.</text>
</comment>
<dbReference type="PROSITE" id="PS51782">
    <property type="entry name" value="LYSM"/>
    <property type="match status" value="2"/>
</dbReference>
<dbReference type="Proteomes" id="UP001610334">
    <property type="component" value="Unassembled WGS sequence"/>
</dbReference>
<feature type="domain" description="LysM" evidence="4">
    <location>
        <begin position="115"/>
        <end position="161"/>
    </location>
</feature>
<keyword evidence="6" id="KW-1185">Reference proteome</keyword>
<keyword evidence="2" id="KW-0732">Signal</keyword>
<protein>
    <recommendedName>
        <fullName evidence="4">LysM domain-containing protein</fullName>
    </recommendedName>
</protein>
<evidence type="ECO:0000259" key="4">
    <source>
        <dbReference type="PROSITE" id="PS51782"/>
    </source>
</evidence>
<evidence type="ECO:0000313" key="5">
    <source>
        <dbReference type="EMBL" id="KAL2807932.1"/>
    </source>
</evidence>
<dbReference type="Gene3D" id="3.10.350.10">
    <property type="entry name" value="LysM domain"/>
    <property type="match status" value="2"/>
</dbReference>
<dbReference type="SUPFAM" id="SSF54106">
    <property type="entry name" value="LysM domain"/>
    <property type="match status" value="1"/>
</dbReference>
<sequence>MAPWCSHRIFSREVYSNSPDTVTSTVNFTTSYLVPTSDIIIATHTASPPDPANASAIPERTRHCPFKNEWDEDTWNPSPTDAASSCLPTVETITPDGWADPPGPTTSPVPDLCNKWHLVQTGDTCAGIAAEYGFSTAEFFELNSGIDPSCGNLRAQFAVCVRVWVEPPEQTTIATTTTTTTAGPPGPTESGTSPTCTAWHIHVEGDTCASIAEKYGIIVSRFRQLKRSVNSACTNLVLGSAYCVG</sequence>
<dbReference type="Pfam" id="PF01476">
    <property type="entry name" value="LysM"/>
    <property type="match status" value="2"/>
</dbReference>
<evidence type="ECO:0000313" key="6">
    <source>
        <dbReference type="Proteomes" id="UP001610334"/>
    </source>
</evidence>
<organism evidence="5 6">
    <name type="scientific">Aspergillus granulosus</name>
    <dbReference type="NCBI Taxonomy" id="176169"/>
    <lineage>
        <taxon>Eukaryota</taxon>
        <taxon>Fungi</taxon>
        <taxon>Dikarya</taxon>
        <taxon>Ascomycota</taxon>
        <taxon>Pezizomycotina</taxon>
        <taxon>Eurotiomycetes</taxon>
        <taxon>Eurotiomycetidae</taxon>
        <taxon>Eurotiales</taxon>
        <taxon>Aspergillaceae</taxon>
        <taxon>Aspergillus</taxon>
        <taxon>Aspergillus subgen. Nidulantes</taxon>
    </lineage>
</organism>
<dbReference type="EMBL" id="JBFXLT010000126">
    <property type="protein sequence ID" value="KAL2807932.1"/>
    <property type="molecule type" value="Genomic_DNA"/>
</dbReference>
<keyword evidence="3" id="KW-0843">Virulence</keyword>